<comment type="caution">
    <text evidence="3">The sequence shown here is derived from an EMBL/GenBank/DDBJ whole genome shotgun (WGS) entry which is preliminary data.</text>
</comment>
<keyword evidence="1" id="KW-0238">DNA-binding</keyword>
<sequence>MDRRRLGRRVKGFRKLKGYTQHEFAEELNVSIAVLGALERGTRKPTKELVERIAQILAITTEELTLEGVQDSNN</sequence>
<dbReference type="SUPFAM" id="SSF47413">
    <property type="entry name" value="lambda repressor-like DNA-binding domains"/>
    <property type="match status" value="1"/>
</dbReference>
<evidence type="ECO:0000259" key="2">
    <source>
        <dbReference type="PROSITE" id="PS50943"/>
    </source>
</evidence>
<dbReference type="PROSITE" id="PS50943">
    <property type="entry name" value="HTH_CROC1"/>
    <property type="match status" value="1"/>
</dbReference>
<organism evidence="3 4">
    <name type="scientific">Virgibacillus sediminis</name>
    <dbReference type="NCBI Taxonomy" id="202260"/>
    <lineage>
        <taxon>Bacteria</taxon>
        <taxon>Bacillati</taxon>
        <taxon>Bacillota</taxon>
        <taxon>Bacilli</taxon>
        <taxon>Bacillales</taxon>
        <taxon>Bacillaceae</taxon>
        <taxon>Virgibacillus</taxon>
    </lineage>
</organism>
<dbReference type="Gene3D" id="1.10.260.40">
    <property type="entry name" value="lambda repressor-like DNA-binding domains"/>
    <property type="match status" value="1"/>
</dbReference>
<reference evidence="4" key="1">
    <citation type="journal article" date="2019" name="Int. J. Syst. Evol. Microbiol.">
        <title>The Global Catalogue of Microorganisms (GCM) 10K type strain sequencing project: providing services to taxonomists for standard genome sequencing and annotation.</title>
        <authorList>
            <consortium name="The Broad Institute Genomics Platform"/>
            <consortium name="The Broad Institute Genome Sequencing Center for Infectious Disease"/>
            <person name="Wu L."/>
            <person name="Ma J."/>
        </authorList>
    </citation>
    <scope>NUCLEOTIDE SEQUENCE [LARGE SCALE GENOMIC DNA]</scope>
    <source>
        <strain evidence="4">KCTC 13193</strain>
    </source>
</reference>
<dbReference type="InterPro" id="IPR010982">
    <property type="entry name" value="Lambda_DNA-bd_dom_sf"/>
</dbReference>
<accession>A0ABV7A7P3</accession>
<dbReference type="CDD" id="cd00093">
    <property type="entry name" value="HTH_XRE"/>
    <property type="match status" value="1"/>
</dbReference>
<dbReference type="Proteomes" id="UP001595387">
    <property type="component" value="Unassembled WGS sequence"/>
</dbReference>
<evidence type="ECO:0000313" key="4">
    <source>
        <dbReference type="Proteomes" id="UP001595387"/>
    </source>
</evidence>
<protein>
    <submittedName>
        <fullName evidence="3">Helix-turn-helix domain-containing protein</fullName>
    </submittedName>
</protein>
<keyword evidence="4" id="KW-1185">Reference proteome</keyword>
<evidence type="ECO:0000313" key="3">
    <source>
        <dbReference type="EMBL" id="MFC2948854.1"/>
    </source>
</evidence>
<dbReference type="EMBL" id="JBHRRZ010000016">
    <property type="protein sequence ID" value="MFC2948854.1"/>
    <property type="molecule type" value="Genomic_DNA"/>
</dbReference>
<dbReference type="PANTHER" id="PTHR46558:SF4">
    <property type="entry name" value="DNA-BIDING PHAGE PROTEIN"/>
    <property type="match status" value="1"/>
</dbReference>
<feature type="domain" description="HTH cro/C1-type" evidence="2">
    <location>
        <begin position="10"/>
        <end position="64"/>
    </location>
</feature>
<evidence type="ECO:0000256" key="1">
    <source>
        <dbReference type="ARBA" id="ARBA00023125"/>
    </source>
</evidence>
<dbReference type="Pfam" id="PF01381">
    <property type="entry name" value="HTH_3"/>
    <property type="match status" value="1"/>
</dbReference>
<dbReference type="InterPro" id="IPR001387">
    <property type="entry name" value="Cro/C1-type_HTH"/>
</dbReference>
<dbReference type="PANTHER" id="PTHR46558">
    <property type="entry name" value="TRACRIPTIONAL REGULATORY PROTEIN-RELATED-RELATED"/>
    <property type="match status" value="1"/>
</dbReference>
<dbReference type="RefSeq" id="WP_390306296.1">
    <property type="nucleotide sequence ID" value="NZ_JBHRRZ010000016.1"/>
</dbReference>
<proteinExistence type="predicted"/>
<dbReference type="SMART" id="SM00530">
    <property type="entry name" value="HTH_XRE"/>
    <property type="match status" value="1"/>
</dbReference>
<name>A0ABV7A7P3_9BACI</name>
<gene>
    <name evidence="3" type="ORF">ACFODW_10960</name>
</gene>